<evidence type="ECO:0000313" key="2">
    <source>
        <dbReference type="EMBL" id="BCD88175.1"/>
    </source>
</evidence>
<reference evidence="2" key="1">
    <citation type="submission" date="2020-05" db="EMBL/GenBank/DDBJ databases">
        <title>Complete genome sequence of Pseudomonas sp. Sm006.</title>
        <authorList>
            <person name="Takeuchi K."/>
            <person name="Someya N."/>
        </authorList>
    </citation>
    <scope>NUCLEOTIDE SEQUENCE</scope>
    <source>
        <strain evidence="2">Sm006</strain>
    </source>
</reference>
<gene>
    <name evidence="3" type="ORF">ABS648_18665</name>
    <name evidence="2" type="ORF">PSm6_45820</name>
</gene>
<protein>
    <submittedName>
        <fullName evidence="3">DUF6021 family protein</fullName>
    </submittedName>
</protein>
<dbReference type="EMBL" id="CP158373">
    <property type="protein sequence ID" value="XBY61979.1"/>
    <property type="molecule type" value="Genomic_DNA"/>
</dbReference>
<evidence type="ECO:0000256" key="1">
    <source>
        <dbReference type="SAM" id="MobiDB-lite"/>
    </source>
</evidence>
<proteinExistence type="predicted"/>
<reference evidence="3" key="2">
    <citation type="submission" date="2023-08" db="EMBL/GenBank/DDBJ databases">
        <title>Increased levels of nutrients transform a symbiont into a lethal pathobiont.</title>
        <authorList>
            <person name="Lachnit T."/>
            <person name="Ulrich L."/>
            <person name="Willmer F.M."/>
            <person name="Hasenbein T."/>
            <person name="Steiner L.X."/>
            <person name="Wolters M."/>
            <person name="Herbst E.M."/>
            <person name="Deines P."/>
        </authorList>
    </citation>
    <scope>NUCLEOTIDE SEQUENCE</scope>
    <source>
        <strain evidence="3">T3</strain>
    </source>
</reference>
<dbReference type="Proteomes" id="UP001064896">
    <property type="component" value="Chromosome"/>
</dbReference>
<accession>A0AAU7XVF3</accession>
<dbReference type="EMBL" id="AP023081">
    <property type="protein sequence ID" value="BCD88175.1"/>
    <property type="molecule type" value="Genomic_DNA"/>
</dbReference>
<dbReference type="RefSeq" id="WP_265168336.1">
    <property type="nucleotide sequence ID" value="NZ_AP023081.1"/>
</dbReference>
<dbReference type="InterPro" id="IPR046063">
    <property type="entry name" value="DUF6021"/>
</dbReference>
<organism evidence="3">
    <name type="scientific">Pseudomonas solani</name>
    <dbReference type="NCBI Taxonomy" id="2731552"/>
    <lineage>
        <taxon>Bacteria</taxon>
        <taxon>Pseudomonadati</taxon>
        <taxon>Pseudomonadota</taxon>
        <taxon>Gammaproteobacteria</taxon>
        <taxon>Pseudomonadales</taxon>
        <taxon>Pseudomonadaceae</taxon>
        <taxon>Pseudomonas</taxon>
    </lineage>
</organism>
<dbReference type="Pfam" id="PF19485">
    <property type="entry name" value="DUF6021"/>
    <property type="match status" value="1"/>
</dbReference>
<evidence type="ECO:0000313" key="3">
    <source>
        <dbReference type="EMBL" id="XBY61979.1"/>
    </source>
</evidence>
<sequence>MRGLPGYPKATDKAQGQPSAGDELGFDPDSPDLADPQIDPPTPPRIPTDSARPAKPRAPGKQYPPYD</sequence>
<evidence type="ECO:0000313" key="4">
    <source>
        <dbReference type="Proteomes" id="UP001064896"/>
    </source>
</evidence>
<name>A0AAU7XVF3_9PSED</name>
<dbReference type="AlphaFoldDB" id="A0AAU7XVF3"/>
<feature type="region of interest" description="Disordered" evidence="1">
    <location>
        <begin position="1"/>
        <end position="67"/>
    </location>
</feature>
<keyword evidence="4" id="KW-1185">Reference proteome</keyword>